<proteinExistence type="predicted"/>
<evidence type="ECO:0000313" key="2">
    <source>
        <dbReference type="EMBL" id="RFU26221.1"/>
    </source>
</evidence>
<dbReference type="STRING" id="5539.A0A3E2GYP3"/>
<name>A0A3E2GYP3_SCYLI</name>
<gene>
    <name evidence="2" type="ORF">B7463_g10124</name>
</gene>
<feature type="compositionally biased region" description="Low complexity" evidence="1">
    <location>
        <begin position="107"/>
        <end position="121"/>
    </location>
</feature>
<reference evidence="2 3" key="1">
    <citation type="submission" date="2018-05" db="EMBL/GenBank/DDBJ databases">
        <title>Draft genome sequence of Scytalidium lignicola DSM 105466, a ubiquitous saprotrophic fungus.</title>
        <authorList>
            <person name="Buettner E."/>
            <person name="Gebauer A.M."/>
            <person name="Hofrichter M."/>
            <person name="Liers C."/>
            <person name="Kellner H."/>
        </authorList>
    </citation>
    <scope>NUCLEOTIDE SEQUENCE [LARGE SCALE GENOMIC DNA]</scope>
    <source>
        <strain evidence="2 3">DSM 105466</strain>
    </source>
</reference>
<accession>A0A3E2GYP3</accession>
<dbReference type="Proteomes" id="UP000258309">
    <property type="component" value="Unassembled WGS sequence"/>
</dbReference>
<feature type="region of interest" description="Disordered" evidence="1">
    <location>
        <begin position="1"/>
        <end position="193"/>
    </location>
</feature>
<dbReference type="OMA" id="WKDECAG"/>
<organism evidence="2 3">
    <name type="scientific">Scytalidium lignicola</name>
    <name type="common">Hyphomycete</name>
    <dbReference type="NCBI Taxonomy" id="5539"/>
    <lineage>
        <taxon>Eukaryota</taxon>
        <taxon>Fungi</taxon>
        <taxon>Dikarya</taxon>
        <taxon>Ascomycota</taxon>
        <taxon>Pezizomycotina</taxon>
        <taxon>Leotiomycetes</taxon>
        <taxon>Leotiomycetes incertae sedis</taxon>
        <taxon>Scytalidium</taxon>
    </lineage>
</organism>
<keyword evidence="3" id="KW-1185">Reference proteome</keyword>
<evidence type="ECO:0000313" key="3">
    <source>
        <dbReference type="Proteomes" id="UP000258309"/>
    </source>
</evidence>
<feature type="non-terminal residue" evidence="2">
    <location>
        <position position="1"/>
    </location>
</feature>
<feature type="non-terminal residue" evidence="2">
    <location>
        <position position="472"/>
    </location>
</feature>
<sequence>MSSIPSRTRSLRKPAAKIGSNDASIVSKVAPVDGNGGRRLVAPNTRDEKVDSPSRLPVKPRSSTVGASMRLQSSAILPRSSGNTSNNISRQSPEANIPKSTGGGLQRTTSKSAKTAASRSSEPVKQDRSRQPVTARHRQTTSTTSFATESNVSSHTRSKSSSTLQNIIPQLRPPSKSPAEDTAPSSIQPNPQLRKPAFSTLQQHFSPAKNLAPKPHPSTFLAPPSPSKLPSNVAISAEIGRLQNELLQLCLMHHNVPRVESEWRSSAKKTLGSKFKDVVQQNAELAKLETKEMGRINAVALKQWQGLGAPGWGLEEKIQVLGEMITGVWNLGEHGGKYARMVKKFERWVARTEGILAARNRKDTLDGEDIVFVEELDHGWKEDCLTLGRKLNSWKEQLEQLGPPPDPGSSLAVLVQGCRSLVFGMLKELGLMAQIEKDAVRAEIEWIRKMNDDDLDDRAEGTPVAGAVWRFK</sequence>
<feature type="compositionally biased region" description="Low complexity" evidence="1">
    <location>
        <begin position="150"/>
        <end position="162"/>
    </location>
</feature>
<feature type="compositionally biased region" description="Polar residues" evidence="1">
    <location>
        <begin position="140"/>
        <end position="149"/>
    </location>
</feature>
<protein>
    <submittedName>
        <fullName evidence="2">Uncharacterized protein</fullName>
    </submittedName>
</protein>
<dbReference type="OrthoDB" id="5429993at2759"/>
<feature type="compositionally biased region" description="Polar residues" evidence="1">
    <location>
        <begin position="61"/>
        <end position="94"/>
    </location>
</feature>
<evidence type="ECO:0000256" key="1">
    <source>
        <dbReference type="SAM" id="MobiDB-lite"/>
    </source>
</evidence>
<dbReference type="EMBL" id="NCSJ02000276">
    <property type="protein sequence ID" value="RFU26221.1"/>
    <property type="molecule type" value="Genomic_DNA"/>
</dbReference>
<dbReference type="AlphaFoldDB" id="A0A3E2GYP3"/>
<comment type="caution">
    <text evidence="2">The sequence shown here is derived from an EMBL/GenBank/DDBJ whole genome shotgun (WGS) entry which is preliminary data.</text>
</comment>
<feature type="region of interest" description="Disordered" evidence="1">
    <location>
        <begin position="207"/>
        <end position="228"/>
    </location>
</feature>